<evidence type="ECO:0000313" key="3">
    <source>
        <dbReference type="Proteomes" id="UP000237000"/>
    </source>
</evidence>
<gene>
    <name evidence="2" type="ORF">TorRG33x02_180170</name>
</gene>
<comment type="caution">
    <text evidence="2">The sequence shown here is derived from an EMBL/GenBank/DDBJ whole genome shotgun (WGS) entry which is preliminary data.</text>
</comment>
<evidence type="ECO:0000313" key="2">
    <source>
        <dbReference type="EMBL" id="PON86143.1"/>
    </source>
</evidence>
<keyword evidence="1" id="KW-0812">Transmembrane</keyword>
<protein>
    <submittedName>
        <fullName evidence="2">Adenine deaminase</fullName>
    </submittedName>
</protein>
<dbReference type="PANTHER" id="PTHR34064">
    <property type="entry name" value="OS04G0672300 PROTEIN"/>
    <property type="match status" value="1"/>
</dbReference>
<reference evidence="3" key="1">
    <citation type="submission" date="2016-06" db="EMBL/GenBank/DDBJ databases">
        <title>Parallel loss of symbiosis genes in relatives of nitrogen-fixing non-legume Parasponia.</title>
        <authorList>
            <person name="Van Velzen R."/>
            <person name="Holmer R."/>
            <person name="Bu F."/>
            <person name="Rutten L."/>
            <person name="Van Zeijl A."/>
            <person name="Liu W."/>
            <person name="Santuari L."/>
            <person name="Cao Q."/>
            <person name="Sharma T."/>
            <person name="Shen D."/>
            <person name="Roswanjaya Y."/>
            <person name="Wardhani T."/>
            <person name="Kalhor M.S."/>
            <person name="Jansen J."/>
            <person name="Van den Hoogen J."/>
            <person name="Gungor B."/>
            <person name="Hartog M."/>
            <person name="Hontelez J."/>
            <person name="Verver J."/>
            <person name="Yang W.-C."/>
            <person name="Schijlen E."/>
            <person name="Repin R."/>
            <person name="Schilthuizen M."/>
            <person name="Schranz E."/>
            <person name="Heidstra R."/>
            <person name="Miyata K."/>
            <person name="Fedorova E."/>
            <person name="Kohlen W."/>
            <person name="Bisseling T."/>
            <person name="Smit S."/>
            <person name="Geurts R."/>
        </authorList>
    </citation>
    <scope>NUCLEOTIDE SEQUENCE [LARGE SCALE GENOMIC DNA]</scope>
    <source>
        <strain evidence="3">cv. RG33-2</strain>
    </source>
</reference>
<accession>A0A2P5EKR6</accession>
<dbReference type="PANTHER" id="PTHR34064:SF5">
    <property type="entry name" value="PROTEIN, PUTATIVE-RELATED"/>
    <property type="match status" value="1"/>
</dbReference>
<sequence length="256" mass="28581">MASKPSEEEHPFVQGIVDGSCNLPVSYSSFKILKSSFDEVNHECSLGILPFLVEEASLSGSLKYPLDGSHAQDFYSISVLPQENNSLQCASQLAFLRLLEVPHPAKDQVCKEAQLNCQNCTDLQVNGAQPYSSCVVDIDVEKKSFQVTEPNEKPLESSKSESILLHFQRVLWKQASVTVGAKLIQLLMNYGTSRDKTGVERVHETPNNRWRRYKRAASIDSRKIVLLFSILSSLGTLILIYLTLRVRQSAEGIIHV</sequence>
<evidence type="ECO:0000256" key="1">
    <source>
        <dbReference type="SAM" id="Phobius"/>
    </source>
</evidence>
<dbReference type="AlphaFoldDB" id="A0A2P5EKR6"/>
<proteinExistence type="predicted"/>
<keyword evidence="1" id="KW-1133">Transmembrane helix</keyword>
<dbReference type="OrthoDB" id="1911818at2759"/>
<keyword evidence="3" id="KW-1185">Reference proteome</keyword>
<dbReference type="Proteomes" id="UP000237000">
    <property type="component" value="Unassembled WGS sequence"/>
</dbReference>
<name>A0A2P5EKR6_TREOI</name>
<feature type="transmembrane region" description="Helical" evidence="1">
    <location>
        <begin position="224"/>
        <end position="244"/>
    </location>
</feature>
<dbReference type="InParanoid" id="A0A2P5EKR6"/>
<dbReference type="FunCoup" id="A0A2P5EKR6">
    <property type="interactions" value="549"/>
</dbReference>
<keyword evidence="1" id="KW-0472">Membrane</keyword>
<dbReference type="EMBL" id="JXTC01000136">
    <property type="protein sequence ID" value="PON86143.1"/>
    <property type="molecule type" value="Genomic_DNA"/>
</dbReference>
<organism evidence="2 3">
    <name type="scientific">Trema orientale</name>
    <name type="common">Charcoal tree</name>
    <name type="synonym">Celtis orientalis</name>
    <dbReference type="NCBI Taxonomy" id="63057"/>
    <lineage>
        <taxon>Eukaryota</taxon>
        <taxon>Viridiplantae</taxon>
        <taxon>Streptophyta</taxon>
        <taxon>Embryophyta</taxon>
        <taxon>Tracheophyta</taxon>
        <taxon>Spermatophyta</taxon>
        <taxon>Magnoliopsida</taxon>
        <taxon>eudicotyledons</taxon>
        <taxon>Gunneridae</taxon>
        <taxon>Pentapetalae</taxon>
        <taxon>rosids</taxon>
        <taxon>fabids</taxon>
        <taxon>Rosales</taxon>
        <taxon>Cannabaceae</taxon>
        <taxon>Trema</taxon>
    </lineage>
</organism>